<dbReference type="SUPFAM" id="SSF51197">
    <property type="entry name" value="Clavaminate synthase-like"/>
    <property type="match status" value="1"/>
</dbReference>
<evidence type="ECO:0000256" key="3">
    <source>
        <dbReference type="ARBA" id="ARBA00022723"/>
    </source>
</evidence>
<keyword evidence="4" id="KW-0223">Dioxygenase</keyword>
<comment type="caution">
    <text evidence="7">The sequence shown here is derived from an EMBL/GenBank/DDBJ whole genome shotgun (WGS) entry which is preliminary data.</text>
</comment>
<dbReference type="GO" id="GO:0046872">
    <property type="term" value="F:metal ion binding"/>
    <property type="evidence" value="ECO:0007669"/>
    <property type="project" value="UniProtKB-KW"/>
</dbReference>
<evidence type="ECO:0000256" key="1">
    <source>
        <dbReference type="ARBA" id="ARBA00001954"/>
    </source>
</evidence>
<dbReference type="InterPro" id="IPR042098">
    <property type="entry name" value="TauD-like_sf"/>
</dbReference>
<dbReference type="InterPro" id="IPR051323">
    <property type="entry name" value="AtsK-like"/>
</dbReference>
<keyword evidence="5" id="KW-0560">Oxidoreductase</keyword>
<dbReference type="AlphaFoldDB" id="A0AAE0DHR4"/>
<comment type="cofactor">
    <cofactor evidence="1">
        <name>Fe(2+)</name>
        <dbReference type="ChEBI" id="CHEBI:29033"/>
    </cofactor>
</comment>
<accession>A0AAE0DHR4</accession>
<dbReference type="Gene3D" id="3.60.130.10">
    <property type="entry name" value="Clavaminate synthase-like"/>
    <property type="match status" value="1"/>
</dbReference>
<dbReference type="PANTHER" id="PTHR30468:SF10">
    <property type="entry name" value="TAUD_TFDA-LIKE DOMAIN-CONTAINING PROTEIN"/>
    <property type="match status" value="1"/>
</dbReference>
<comment type="similarity">
    <text evidence="2">Belongs to the TfdA dioxygenase family.</text>
</comment>
<sequence length="115" mass="12765">MVRTHPITGWKAVWGFGFHVRHIDDVTEAESQELLSKITRLVSDNHDLQVRLRWNNSGDMDLVDGRGTRMGLRTISMAGKAFLDPNSKSRLQSKLAKEVKANGETNGVNGVKGHA</sequence>
<dbReference type="GO" id="GO:0005737">
    <property type="term" value="C:cytoplasm"/>
    <property type="evidence" value="ECO:0007669"/>
    <property type="project" value="TreeGrafter"/>
</dbReference>
<gene>
    <name evidence="7" type="ORF">OEA41_009419</name>
</gene>
<evidence type="ECO:0000256" key="4">
    <source>
        <dbReference type="ARBA" id="ARBA00022964"/>
    </source>
</evidence>
<reference evidence="7" key="1">
    <citation type="submission" date="2022-11" db="EMBL/GenBank/DDBJ databases">
        <title>Chromosomal genome sequence assembly and mating type (MAT) locus characterization of the leprose asexual lichenized fungus Lepraria neglecta (Nyl.) Erichsen.</title>
        <authorList>
            <person name="Allen J.L."/>
            <person name="Pfeffer B."/>
        </authorList>
    </citation>
    <scope>NUCLEOTIDE SEQUENCE</scope>
    <source>
        <strain evidence="7">Allen 5258</strain>
    </source>
</reference>
<dbReference type="Proteomes" id="UP001276659">
    <property type="component" value="Unassembled WGS sequence"/>
</dbReference>
<proteinExistence type="inferred from homology"/>
<keyword evidence="6" id="KW-0408">Iron</keyword>
<keyword evidence="8" id="KW-1185">Reference proteome</keyword>
<dbReference type="PANTHER" id="PTHR30468">
    <property type="entry name" value="ALPHA-KETOGLUTARATE-DEPENDENT SULFONATE DIOXYGENASE"/>
    <property type="match status" value="1"/>
</dbReference>
<evidence type="ECO:0000313" key="7">
    <source>
        <dbReference type="EMBL" id="KAK3170034.1"/>
    </source>
</evidence>
<dbReference type="EMBL" id="JASNWA010000009">
    <property type="protein sequence ID" value="KAK3170034.1"/>
    <property type="molecule type" value="Genomic_DNA"/>
</dbReference>
<evidence type="ECO:0000256" key="2">
    <source>
        <dbReference type="ARBA" id="ARBA00005896"/>
    </source>
</evidence>
<keyword evidence="3" id="KW-0479">Metal-binding</keyword>
<name>A0AAE0DHR4_9LECA</name>
<dbReference type="GO" id="GO:0016706">
    <property type="term" value="F:2-oxoglutarate-dependent dioxygenase activity"/>
    <property type="evidence" value="ECO:0007669"/>
    <property type="project" value="TreeGrafter"/>
</dbReference>
<evidence type="ECO:0000256" key="6">
    <source>
        <dbReference type="ARBA" id="ARBA00023004"/>
    </source>
</evidence>
<evidence type="ECO:0000313" key="8">
    <source>
        <dbReference type="Proteomes" id="UP001276659"/>
    </source>
</evidence>
<evidence type="ECO:0000256" key="5">
    <source>
        <dbReference type="ARBA" id="ARBA00023002"/>
    </source>
</evidence>
<organism evidence="7 8">
    <name type="scientific">Lepraria neglecta</name>
    <dbReference type="NCBI Taxonomy" id="209136"/>
    <lineage>
        <taxon>Eukaryota</taxon>
        <taxon>Fungi</taxon>
        <taxon>Dikarya</taxon>
        <taxon>Ascomycota</taxon>
        <taxon>Pezizomycotina</taxon>
        <taxon>Lecanoromycetes</taxon>
        <taxon>OSLEUM clade</taxon>
        <taxon>Lecanoromycetidae</taxon>
        <taxon>Lecanorales</taxon>
        <taxon>Lecanorineae</taxon>
        <taxon>Stereocaulaceae</taxon>
        <taxon>Lepraria</taxon>
    </lineage>
</organism>
<protein>
    <submittedName>
        <fullName evidence="7">Uncharacterized protein</fullName>
    </submittedName>
</protein>